<feature type="binding site" evidence="8">
    <location>
        <position position="268"/>
    </location>
    <ligand>
        <name>substrate</name>
    </ligand>
</feature>
<dbReference type="Proteomes" id="UP000234239">
    <property type="component" value="Unassembled WGS sequence"/>
</dbReference>
<dbReference type="EMBL" id="PKGY01000006">
    <property type="protein sequence ID" value="PKZ20806.1"/>
    <property type="molecule type" value="Genomic_DNA"/>
</dbReference>
<name>A0A0X8FB09_9LACT</name>
<feature type="active site" description="Acyl-ester intermediate" evidence="7">
    <location>
        <position position="79"/>
    </location>
</feature>
<keyword evidence="6" id="KW-0961">Cell wall biogenesis/degradation</keyword>
<evidence type="ECO:0000313" key="11">
    <source>
        <dbReference type="EMBL" id="AMB94037.1"/>
    </source>
</evidence>
<organism evidence="11 13">
    <name type="scientific">Aerococcus sanguinicola</name>
    <dbReference type="NCBI Taxonomy" id="119206"/>
    <lineage>
        <taxon>Bacteria</taxon>
        <taxon>Bacillati</taxon>
        <taxon>Bacillota</taxon>
        <taxon>Bacilli</taxon>
        <taxon>Lactobacillales</taxon>
        <taxon>Aerococcaceae</taxon>
        <taxon>Aerococcus</taxon>
    </lineage>
</organism>
<dbReference type="PRINTS" id="PR00725">
    <property type="entry name" value="DADACBPTASE1"/>
</dbReference>
<evidence type="ECO:0000256" key="4">
    <source>
        <dbReference type="ARBA" id="ARBA00022960"/>
    </source>
</evidence>
<dbReference type="GeneID" id="92903290"/>
<dbReference type="SUPFAM" id="SSF56601">
    <property type="entry name" value="beta-lactamase/transpeptidase-like"/>
    <property type="match status" value="1"/>
</dbReference>
<dbReference type="PANTHER" id="PTHR21581:SF11">
    <property type="entry name" value="D-ALANYL-D-ALANINE CARBOXYPEPTIDASE DACA"/>
    <property type="match status" value="1"/>
</dbReference>
<accession>A0A0X8FB09</accession>
<dbReference type="KEGG" id="asan:AWM72_04295"/>
<evidence type="ECO:0000256" key="9">
    <source>
        <dbReference type="RuleBase" id="RU004016"/>
    </source>
</evidence>
<dbReference type="GO" id="GO:0071555">
    <property type="term" value="P:cell wall organization"/>
    <property type="evidence" value="ECO:0007669"/>
    <property type="project" value="UniProtKB-KW"/>
</dbReference>
<keyword evidence="3" id="KW-0378">Hydrolase</keyword>
<proteinExistence type="inferred from homology"/>
<evidence type="ECO:0000256" key="2">
    <source>
        <dbReference type="ARBA" id="ARBA00022729"/>
    </source>
</evidence>
<dbReference type="InterPro" id="IPR001967">
    <property type="entry name" value="Peptidase_S11_N"/>
</dbReference>
<keyword evidence="12" id="KW-0645">Protease</keyword>
<dbReference type="PANTHER" id="PTHR21581">
    <property type="entry name" value="D-ALANYL-D-ALANINE CARBOXYPEPTIDASE"/>
    <property type="match status" value="1"/>
</dbReference>
<reference evidence="13" key="2">
    <citation type="submission" date="2016-01" db="EMBL/GenBank/DDBJ databases">
        <title>Six Aerococcus type strain genome sequencing and assembly using PacBio and Illumina Hiseq.</title>
        <authorList>
            <person name="Carkaci D."/>
            <person name="Dargis R."/>
            <person name="Nielsen X.C."/>
            <person name="Skovgaard O."/>
            <person name="Fuursted K."/>
            <person name="Christensen J.J."/>
        </authorList>
    </citation>
    <scope>NUCLEOTIDE SEQUENCE [LARGE SCALE GENOMIC DNA]</scope>
    <source>
        <strain evidence="13">CCUG43001</strain>
    </source>
</reference>
<feature type="active site" description="Proton acceptor" evidence="7">
    <location>
        <position position="82"/>
    </location>
</feature>
<dbReference type="GO" id="GO:0006508">
    <property type="term" value="P:proteolysis"/>
    <property type="evidence" value="ECO:0007669"/>
    <property type="project" value="InterPro"/>
</dbReference>
<dbReference type="InterPro" id="IPR018044">
    <property type="entry name" value="Peptidase_S11"/>
</dbReference>
<gene>
    <name evidence="11" type="ORF">AWM72_04295</name>
    <name evidence="12" type="ORF">CYJ28_09295</name>
</gene>
<dbReference type="AlphaFoldDB" id="A0A0X8FB09"/>
<reference evidence="12 14" key="3">
    <citation type="submission" date="2017-12" db="EMBL/GenBank/DDBJ databases">
        <title>Phylogenetic diversity of female urinary microbiome.</title>
        <authorList>
            <person name="Thomas-White K."/>
            <person name="Wolfe A.J."/>
        </authorList>
    </citation>
    <scope>NUCLEOTIDE SEQUENCE [LARGE SCALE GENOMIC DNA]</scope>
    <source>
        <strain evidence="12 14">UMB0139</strain>
    </source>
</reference>
<dbReference type="GO" id="GO:0009252">
    <property type="term" value="P:peptidoglycan biosynthetic process"/>
    <property type="evidence" value="ECO:0007669"/>
    <property type="project" value="UniProtKB-KW"/>
</dbReference>
<dbReference type="Proteomes" id="UP000069912">
    <property type="component" value="Chromosome"/>
</dbReference>
<keyword evidence="4" id="KW-0133">Cell shape</keyword>
<protein>
    <submittedName>
        <fullName evidence="12">D-alanyl-D-alanine carboxypeptidase</fullName>
    </submittedName>
</protein>
<evidence type="ECO:0000313" key="13">
    <source>
        <dbReference type="Proteomes" id="UP000069912"/>
    </source>
</evidence>
<evidence type="ECO:0000256" key="5">
    <source>
        <dbReference type="ARBA" id="ARBA00022984"/>
    </source>
</evidence>
<sequence length="462" mass="51173">MNLGKKLKVFKVGLVLSLLWTVLTPSLVLAEDQGTSLDDFSSQLAAQLNLEVDQAAAMDQATGQALFRYQDDNLHGIASLTKLLSLYVVYDAIKAGQLDFDTKIPVSEGVAELSRLPNLSNVPLDASTDYYTAGDLIDATLIYSANSAIVALAQYVAGDEATFVEQMGDKLESLGITDYQLYTASGLDGKYQTTNGDQYTSQDENQMRGIDLLRMTQHLLKDYPDILKRSAVSVKDFQVNPETTFRMVNFNEFLPGLAYGREDVLGLKTGTEDLAGACILIVSRINDRPVLLLTLGASDNEARYRETNKLLNGLQDNLAWTLVHQKGEVFASRDHVDVYQGRQDQVDLLYQDNSAAFLPQGIDWGQEKVESYSDNWRYTPQGTLQVKAPLDPSQAVNQVTIHLPFLKDVEGQDMALTNAIVPSEEVESLSPIVRVTRRMSQLIESLVDQVEDWLDTQIAKTN</sequence>
<feature type="active site" evidence="7">
    <location>
        <position position="144"/>
    </location>
</feature>
<reference evidence="11 13" key="1">
    <citation type="journal article" date="2016" name="Genome Announc.">
        <title>Complete Genome Sequences of Aerococcus christensenii CCUG 28831T, Aerococcus sanguinicola CCUG 43001T, Aerococcus urinae CCUG 36881T, Aerococcus urinaeequi CCUG 28094T, Aerococcus urinaehominis CCUG 42038 BT, and Aerococcus viridans CCUG 4311T.</title>
        <authorList>
            <person name="Carkaci D."/>
            <person name="Dargis R."/>
            <person name="Nielsen X.C."/>
            <person name="Skovgaard O."/>
            <person name="Fuursted K."/>
            <person name="Christensen J.J."/>
        </authorList>
    </citation>
    <scope>NUCLEOTIDE SEQUENCE [LARGE SCALE GENOMIC DNA]</scope>
    <source>
        <strain evidence="11 13">CCUG43001</strain>
    </source>
</reference>
<dbReference type="Pfam" id="PF00768">
    <property type="entry name" value="Peptidase_S11"/>
    <property type="match status" value="1"/>
</dbReference>
<keyword evidence="2" id="KW-0732">Signal</keyword>
<evidence type="ECO:0000313" key="12">
    <source>
        <dbReference type="EMBL" id="PKZ20806.1"/>
    </source>
</evidence>
<dbReference type="OrthoDB" id="9791132at2"/>
<dbReference type="EMBL" id="CP014160">
    <property type="protein sequence ID" value="AMB94037.1"/>
    <property type="molecule type" value="Genomic_DNA"/>
</dbReference>
<evidence type="ECO:0000259" key="10">
    <source>
        <dbReference type="Pfam" id="PF00768"/>
    </source>
</evidence>
<keyword evidence="13" id="KW-1185">Reference proteome</keyword>
<evidence type="ECO:0000256" key="7">
    <source>
        <dbReference type="PIRSR" id="PIRSR618044-1"/>
    </source>
</evidence>
<dbReference type="InterPro" id="IPR012338">
    <property type="entry name" value="Beta-lactam/transpept-like"/>
</dbReference>
<keyword evidence="12" id="KW-0121">Carboxypeptidase</keyword>
<feature type="domain" description="Peptidase S11 D-alanyl-D-alanine carboxypeptidase A N-terminal" evidence="10">
    <location>
        <begin position="45"/>
        <end position="298"/>
    </location>
</feature>
<evidence type="ECO:0000256" key="3">
    <source>
        <dbReference type="ARBA" id="ARBA00022801"/>
    </source>
</evidence>
<keyword evidence="5" id="KW-0573">Peptidoglycan synthesis</keyword>
<evidence type="ECO:0000313" key="14">
    <source>
        <dbReference type="Proteomes" id="UP000234239"/>
    </source>
</evidence>
<dbReference type="RefSeq" id="WP_067973762.1">
    <property type="nucleotide sequence ID" value="NZ_CAJHKM010000005.1"/>
</dbReference>
<dbReference type="GO" id="GO:0008360">
    <property type="term" value="P:regulation of cell shape"/>
    <property type="evidence" value="ECO:0007669"/>
    <property type="project" value="UniProtKB-KW"/>
</dbReference>
<dbReference type="Gene3D" id="3.40.710.10">
    <property type="entry name" value="DD-peptidase/beta-lactamase superfamily"/>
    <property type="match status" value="1"/>
</dbReference>
<evidence type="ECO:0000256" key="8">
    <source>
        <dbReference type="PIRSR" id="PIRSR618044-2"/>
    </source>
</evidence>
<evidence type="ECO:0000256" key="6">
    <source>
        <dbReference type="ARBA" id="ARBA00023316"/>
    </source>
</evidence>
<dbReference type="GO" id="GO:0009002">
    <property type="term" value="F:serine-type D-Ala-D-Ala carboxypeptidase activity"/>
    <property type="evidence" value="ECO:0007669"/>
    <property type="project" value="InterPro"/>
</dbReference>
<evidence type="ECO:0000256" key="1">
    <source>
        <dbReference type="ARBA" id="ARBA00007164"/>
    </source>
</evidence>
<comment type="similarity">
    <text evidence="1 9">Belongs to the peptidase S11 family.</text>
</comment>